<dbReference type="InterPro" id="IPR004598">
    <property type="entry name" value="TFIIH_p52/Tfb2"/>
</dbReference>
<evidence type="ECO:0000256" key="1">
    <source>
        <dbReference type="RuleBase" id="RU364024"/>
    </source>
</evidence>
<dbReference type="AlphaFoldDB" id="A0A445HGF8"/>
<comment type="similarity">
    <text evidence="1">Belongs to the TFB2 family.</text>
</comment>
<keyword evidence="1" id="KW-0805">Transcription regulation</keyword>
<dbReference type="PANTHER" id="PTHR13152">
    <property type="entry name" value="TFIIH, POLYPEPTIDE 4"/>
    <property type="match status" value="1"/>
</dbReference>
<keyword evidence="1" id="KW-0227">DNA damage</keyword>
<evidence type="ECO:0000313" key="3">
    <source>
        <dbReference type="Proteomes" id="UP000289340"/>
    </source>
</evidence>
<dbReference type="GO" id="GO:0001671">
    <property type="term" value="F:ATPase activator activity"/>
    <property type="evidence" value="ECO:0007669"/>
    <property type="project" value="InterPro"/>
</dbReference>
<dbReference type="GO" id="GO:0000439">
    <property type="term" value="C:transcription factor TFIIH core complex"/>
    <property type="evidence" value="ECO:0007669"/>
    <property type="project" value="InterPro"/>
</dbReference>
<keyword evidence="1" id="KW-0804">Transcription</keyword>
<keyword evidence="1" id="KW-0539">Nucleus</keyword>
<comment type="subcellular location">
    <subcellularLocation>
        <location evidence="1">Nucleus</location>
    </subcellularLocation>
</comment>
<keyword evidence="3" id="KW-1185">Reference proteome</keyword>
<dbReference type="PANTHER" id="PTHR13152:SF0">
    <property type="entry name" value="GENERAL TRANSCRIPTION FACTOR IIH SUBUNIT 4"/>
    <property type="match status" value="1"/>
</dbReference>
<dbReference type="Proteomes" id="UP000289340">
    <property type="component" value="Chromosome 13"/>
</dbReference>
<name>A0A445HGF8_GLYSO</name>
<keyword evidence="1" id="KW-0234">DNA repair</keyword>
<dbReference type="Pfam" id="PF03849">
    <property type="entry name" value="Tfb2"/>
    <property type="match status" value="1"/>
</dbReference>
<accession>A0A445HGF8</accession>
<feature type="non-terminal residue" evidence="2">
    <location>
        <position position="1"/>
    </location>
</feature>
<comment type="function">
    <text evidence="1">Component of the general transcription and DNA repair factor IIH (TFIIH) core complex which is involved in general and transcription-coupled nucleotide excision repair (NER) of damaged DNA.</text>
</comment>
<protein>
    <recommendedName>
        <fullName evidence="1">RNA polymerase II transcription factor B subunit 2</fullName>
    </recommendedName>
</protein>
<dbReference type="GO" id="GO:0006289">
    <property type="term" value="P:nucleotide-excision repair"/>
    <property type="evidence" value="ECO:0007669"/>
    <property type="project" value="InterPro"/>
</dbReference>
<dbReference type="GO" id="GO:0003690">
    <property type="term" value="F:double-stranded DNA binding"/>
    <property type="evidence" value="ECO:0007669"/>
    <property type="project" value="TreeGrafter"/>
</dbReference>
<proteinExistence type="inferred from homology"/>
<sequence>EPQKTWNRVRSPKNRRRHVRVRNQIRQRPRILRLGVAAATDSSSQSTTAPPPSPLIVALRAEFAVAMSARSAVTRISKSERTSWFTEDSTERNDCQSTAAATPVCFAWWKIRSKEFTALRTARSAPSCRGFVPLSLRYNFLMCQYRDKEAPKLTESGFQFLLMDTNAQLWYIIREYISNSEIEVLMQLTLSHSCWNQFSWHRMAYSSPPISFFPSNKIYSLKKRVEYQLPNLIVGAITKESLYSAFENVIVAEQVSISK</sequence>
<evidence type="ECO:0000313" key="2">
    <source>
        <dbReference type="EMBL" id="RZB72696.1"/>
    </source>
</evidence>
<organism evidence="2 3">
    <name type="scientific">Glycine soja</name>
    <name type="common">Wild soybean</name>
    <dbReference type="NCBI Taxonomy" id="3848"/>
    <lineage>
        <taxon>Eukaryota</taxon>
        <taxon>Viridiplantae</taxon>
        <taxon>Streptophyta</taxon>
        <taxon>Embryophyta</taxon>
        <taxon>Tracheophyta</taxon>
        <taxon>Spermatophyta</taxon>
        <taxon>Magnoliopsida</taxon>
        <taxon>eudicotyledons</taxon>
        <taxon>Gunneridae</taxon>
        <taxon>Pentapetalae</taxon>
        <taxon>rosids</taxon>
        <taxon>fabids</taxon>
        <taxon>Fabales</taxon>
        <taxon>Fabaceae</taxon>
        <taxon>Papilionoideae</taxon>
        <taxon>50 kb inversion clade</taxon>
        <taxon>NPAAA clade</taxon>
        <taxon>indigoferoid/millettioid clade</taxon>
        <taxon>Phaseoleae</taxon>
        <taxon>Glycine</taxon>
        <taxon>Glycine subgen. Soja</taxon>
    </lineage>
</organism>
<dbReference type="EMBL" id="QZWG01000013">
    <property type="protein sequence ID" value="RZB72696.1"/>
    <property type="molecule type" value="Genomic_DNA"/>
</dbReference>
<reference evidence="2 3" key="1">
    <citation type="submission" date="2018-09" db="EMBL/GenBank/DDBJ databases">
        <title>A high-quality reference genome of wild soybean provides a powerful tool to mine soybean genomes.</title>
        <authorList>
            <person name="Xie M."/>
            <person name="Chung C.Y.L."/>
            <person name="Li M.-W."/>
            <person name="Wong F.-L."/>
            <person name="Chan T.-F."/>
            <person name="Lam H.-M."/>
        </authorList>
    </citation>
    <scope>NUCLEOTIDE SEQUENCE [LARGE SCALE GENOMIC DNA]</scope>
    <source>
        <strain evidence="3">cv. W05</strain>
        <tissue evidence="2">Hypocotyl of etiolated seedlings</tissue>
    </source>
</reference>
<gene>
    <name evidence="2" type="ORF">D0Y65_036782</name>
</gene>
<dbReference type="GO" id="GO:0005675">
    <property type="term" value="C:transcription factor TFIIH holo complex"/>
    <property type="evidence" value="ECO:0007669"/>
    <property type="project" value="TreeGrafter"/>
</dbReference>
<comment type="caution">
    <text evidence="2">The sequence shown here is derived from an EMBL/GenBank/DDBJ whole genome shotgun (WGS) entry which is preliminary data.</text>
</comment>